<dbReference type="Gene3D" id="1.10.400.10">
    <property type="entry name" value="GI Alpha 1, domain 2-like"/>
    <property type="match status" value="1"/>
</dbReference>
<dbReference type="GO" id="GO:0046872">
    <property type="term" value="F:metal ion binding"/>
    <property type="evidence" value="ECO:0007669"/>
    <property type="project" value="UniProtKB-KW"/>
</dbReference>
<dbReference type="Proteomes" id="UP001227192">
    <property type="component" value="Unassembled WGS sequence"/>
</dbReference>
<dbReference type="PRINTS" id="PR00318">
    <property type="entry name" value="GPROTEINA"/>
</dbReference>
<evidence type="ECO:0000313" key="8">
    <source>
        <dbReference type="EMBL" id="KAJ9481937.1"/>
    </source>
</evidence>
<keyword evidence="9" id="KW-1185">Reference proteome</keyword>
<evidence type="ECO:0000256" key="5">
    <source>
        <dbReference type="ARBA" id="ARBA00023224"/>
    </source>
</evidence>
<dbReference type="PRINTS" id="PR01241">
    <property type="entry name" value="GPROTEINAFNG"/>
</dbReference>
<dbReference type="SUPFAM" id="SSF47895">
    <property type="entry name" value="Transducin (alpha subunit), insertion domain"/>
    <property type="match status" value="1"/>
</dbReference>
<dbReference type="InterPro" id="IPR001019">
    <property type="entry name" value="Gprotein_alpha_su"/>
</dbReference>
<keyword evidence="5" id="KW-0807">Transducer</keyword>
<feature type="binding site" evidence="6">
    <location>
        <begin position="196"/>
        <end position="202"/>
    </location>
    <ligand>
        <name>GTP</name>
        <dbReference type="ChEBI" id="CHEBI:37565"/>
    </ligand>
</feature>
<keyword evidence="2 7" id="KW-0479">Metal-binding</keyword>
<dbReference type="AlphaFoldDB" id="A0AAI9T763"/>
<dbReference type="GO" id="GO:0001664">
    <property type="term" value="F:G protein-coupled receptor binding"/>
    <property type="evidence" value="ECO:0007669"/>
    <property type="project" value="InterPro"/>
</dbReference>
<reference evidence="8" key="2">
    <citation type="journal article" date="2016" name="Fungal Biol.">
        <title>Ochratoxin A production by Penicillium thymicola.</title>
        <authorList>
            <person name="Nguyen H.D.T."/>
            <person name="McMullin D.R."/>
            <person name="Ponomareva E."/>
            <person name="Riley R."/>
            <person name="Pomraning K.R."/>
            <person name="Baker S.E."/>
            <person name="Seifert K.A."/>
        </authorList>
    </citation>
    <scope>NUCLEOTIDE SEQUENCE</scope>
    <source>
        <strain evidence="8">DAOM 180753</strain>
    </source>
</reference>
<dbReference type="PANTHER" id="PTHR10218">
    <property type="entry name" value="GTP-BINDING PROTEIN ALPHA SUBUNIT"/>
    <property type="match status" value="1"/>
</dbReference>
<dbReference type="GO" id="GO:0031683">
    <property type="term" value="F:G-protein beta/gamma-subunit complex binding"/>
    <property type="evidence" value="ECO:0007669"/>
    <property type="project" value="InterPro"/>
</dbReference>
<dbReference type="Gene3D" id="3.40.50.300">
    <property type="entry name" value="P-loop containing nucleotide triphosphate hydrolases"/>
    <property type="match status" value="1"/>
</dbReference>
<feature type="binding site" evidence="6">
    <location>
        <begin position="290"/>
        <end position="293"/>
    </location>
    <ligand>
        <name>GTP</name>
        <dbReference type="ChEBI" id="CHEBI:37565"/>
    </ligand>
</feature>
<dbReference type="PROSITE" id="PS51882">
    <property type="entry name" value="G_ALPHA"/>
    <property type="match status" value="1"/>
</dbReference>
<dbReference type="GO" id="GO:0005737">
    <property type="term" value="C:cytoplasm"/>
    <property type="evidence" value="ECO:0007669"/>
    <property type="project" value="TreeGrafter"/>
</dbReference>
<feature type="binding site" evidence="6">
    <location>
        <begin position="62"/>
        <end position="67"/>
    </location>
    <ligand>
        <name>GTP</name>
        <dbReference type="ChEBI" id="CHEBI:37565"/>
    </ligand>
</feature>
<dbReference type="CDD" id="cd00066">
    <property type="entry name" value="G-alpha"/>
    <property type="match status" value="1"/>
</dbReference>
<comment type="similarity">
    <text evidence="1">Belongs to the G-alpha family. G(q) subfamily.</text>
</comment>
<proteinExistence type="inferred from homology"/>
<evidence type="ECO:0000256" key="4">
    <source>
        <dbReference type="ARBA" id="ARBA00023134"/>
    </source>
</evidence>
<keyword evidence="7" id="KW-0460">Magnesium</keyword>
<organism evidence="8 9">
    <name type="scientific">Penicillium thymicola</name>
    <dbReference type="NCBI Taxonomy" id="293382"/>
    <lineage>
        <taxon>Eukaryota</taxon>
        <taxon>Fungi</taxon>
        <taxon>Dikarya</taxon>
        <taxon>Ascomycota</taxon>
        <taxon>Pezizomycotina</taxon>
        <taxon>Eurotiomycetes</taxon>
        <taxon>Eurotiomycetidae</taxon>
        <taxon>Eurotiales</taxon>
        <taxon>Aspergillaceae</taxon>
        <taxon>Penicillium</taxon>
    </lineage>
</organism>
<dbReference type="GO" id="GO:0000750">
    <property type="term" value="P:pheromone-dependent signal transduction involved in conjugation with cellular fusion"/>
    <property type="evidence" value="ECO:0007669"/>
    <property type="project" value="TreeGrafter"/>
</dbReference>
<dbReference type="InterPro" id="IPR027417">
    <property type="entry name" value="P-loop_NTPase"/>
</dbReference>
<dbReference type="GO" id="GO:0003924">
    <property type="term" value="F:GTPase activity"/>
    <property type="evidence" value="ECO:0007669"/>
    <property type="project" value="InterPro"/>
</dbReference>
<gene>
    <name evidence="8" type="ORF">VN97_g11518</name>
</gene>
<accession>A0AAI9T763</accession>
<dbReference type="GO" id="GO:0005525">
    <property type="term" value="F:GTP binding"/>
    <property type="evidence" value="ECO:0007669"/>
    <property type="project" value="UniProtKB-KW"/>
</dbReference>
<protein>
    <submittedName>
        <fullName evidence="8">Uncharacterized protein</fullName>
    </submittedName>
</protein>
<keyword evidence="3 6" id="KW-0547">Nucleotide-binding</keyword>
<dbReference type="GO" id="GO:0005834">
    <property type="term" value="C:heterotrimeric G-protein complex"/>
    <property type="evidence" value="ECO:0007669"/>
    <property type="project" value="InterPro"/>
</dbReference>
<dbReference type="FunFam" id="3.40.50.300:FF:000051">
    <property type="entry name" value="Guanine nucleotide-binding protein subunit alpha"/>
    <property type="match status" value="1"/>
</dbReference>
<feature type="binding site" evidence="7">
    <location>
        <position position="202"/>
    </location>
    <ligand>
        <name>Mg(2+)</name>
        <dbReference type="ChEBI" id="CHEBI:18420"/>
    </ligand>
</feature>
<evidence type="ECO:0000256" key="3">
    <source>
        <dbReference type="ARBA" id="ARBA00022741"/>
    </source>
</evidence>
<dbReference type="FunFam" id="3.40.50.300:FF:000692">
    <property type="entry name" value="Guanine nucleotide-binding protein subunit alpha"/>
    <property type="match status" value="1"/>
</dbReference>
<dbReference type="InterPro" id="IPR011025">
    <property type="entry name" value="GproteinA_insert"/>
</dbReference>
<dbReference type="Pfam" id="PF00503">
    <property type="entry name" value="G-alpha"/>
    <property type="match status" value="1"/>
</dbReference>
<keyword evidence="4 6" id="KW-0342">GTP-binding</keyword>
<dbReference type="EMBL" id="LACB01000652">
    <property type="protein sequence ID" value="KAJ9481937.1"/>
    <property type="molecule type" value="Genomic_DNA"/>
</dbReference>
<feature type="binding site" evidence="6">
    <location>
        <begin position="221"/>
        <end position="225"/>
    </location>
    <ligand>
        <name>GTP</name>
        <dbReference type="ChEBI" id="CHEBI:37565"/>
    </ligand>
</feature>
<dbReference type="PANTHER" id="PTHR10218:SF242">
    <property type="entry name" value="GUANINE NUCLEOTIDE-BINDING PROTEIN ALPHA-1 SUBUNIT"/>
    <property type="match status" value="1"/>
</dbReference>
<sequence length="374" mass="42905">MISRYPIEYLNHGVMGCLRLKPAAYPANDEVLQRNAKIEKQLKSDKENMARTMKILLLGAGESGKSTIIKQMRIIYSNGFSEDERRQIRAVIYAIVIVAFKVLLDIMRAKNIDFETNRAKSSGNFIDKTELDVDSGRASLDTAVCDALKDIREDPGVRKAVEQSKAFALRDNLQYFYNSSDRIPIPGWLPNNQDMLQARLRTTEITESYFEIGPMTWRMIDVGGQRSERKKWIHCFEDVGCLIFVVALSSYDQCLVEDQHANQMHEAMMLFDSLANGNWFQRKPIILFWNKMDLFKEKVAISPISECFPDFRGSDTDVCAAAAYFADRFRGINRTRDREIYIHYTNAIDSTLLKATIDSVQDMIAQKYPRSPNL</sequence>
<evidence type="ECO:0000256" key="7">
    <source>
        <dbReference type="PIRSR" id="PIRSR601019-2"/>
    </source>
</evidence>
<evidence type="ECO:0000313" key="9">
    <source>
        <dbReference type="Proteomes" id="UP001227192"/>
    </source>
</evidence>
<dbReference type="GO" id="GO:0007186">
    <property type="term" value="P:G protein-coupled receptor signaling pathway"/>
    <property type="evidence" value="ECO:0007669"/>
    <property type="project" value="InterPro"/>
</dbReference>
<dbReference type="SUPFAM" id="SSF52540">
    <property type="entry name" value="P-loop containing nucleoside triphosphate hydrolases"/>
    <property type="match status" value="1"/>
</dbReference>
<name>A0AAI9T763_PENTH</name>
<feature type="binding site" evidence="7">
    <location>
        <position position="66"/>
    </location>
    <ligand>
        <name>Mg(2+)</name>
        <dbReference type="ChEBI" id="CHEBI:18420"/>
    </ligand>
</feature>
<evidence type="ECO:0000256" key="1">
    <source>
        <dbReference type="ARBA" id="ARBA00007976"/>
    </source>
</evidence>
<comment type="caution">
    <text evidence="8">The sequence shown here is derived from an EMBL/GenBank/DDBJ whole genome shotgun (WGS) entry which is preliminary data.</text>
</comment>
<reference evidence="8" key="1">
    <citation type="submission" date="2015-06" db="EMBL/GenBank/DDBJ databases">
        <authorList>
            <person name="Nguyen H."/>
        </authorList>
    </citation>
    <scope>NUCLEOTIDE SEQUENCE</scope>
    <source>
        <strain evidence="8">DAOM 180753</strain>
    </source>
</reference>
<feature type="binding site" evidence="6">
    <location>
        <position position="347"/>
    </location>
    <ligand>
        <name>GTP</name>
        <dbReference type="ChEBI" id="CHEBI:37565"/>
    </ligand>
</feature>
<dbReference type="SMART" id="SM00275">
    <property type="entry name" value="G_alpha"/>
    <property type="match status" value="1"/>
</dbReference>
<evidence type="ECO:0000256" key="6">
    <source>
        <dbReference type="PIRSR" id="PIRSR601019-1"/>
    </source>
</evidence>
<evidence type="ECO:0000256" key="2">
    <source>
        <dbReference type="ARBA" id="ARBA00022723"/>
    </source>
</evidence>
<dbReference type="InterPro" id="IPR002975">
    <property type="entry name" value="Fungi_Gprotein_alpha"/>
</dbReference>